<name>A0A5D8QFE6_9THEO</name>
<dbReference type="GO" id="GO:0016788">
    <property type="term" value="F:hydrolase activity, acting on ester bonds"/>
    <property type="evidence" value="ECO:0007669"/>
    <property type="project" value="InterPro"/>
</dbReference>
<comment type="caution">
    <text evidence="5">The sequence shown here is derived from an EMBL/GenBank/DDBJ whole genome shotgun (WGS) entry which is preliminary data.</text>
</comment>
<organism evidence="5 6">
    <name type="scientific">Calorimonas adulescens</name>
    <dbReference type="NCBI Taxonomy" id="2606906"/>
    <lineage>
        <taxon>Bacteria</taxon>
        <taxon>Bacillati</taxon>
        <taxon>Bacillota</taxon>
        <taxon>Clostridia</taxon>
        <taxon>Thermoanaerobacterales</taxon>
        <taxon>Thermoanaerobacteraceae</taxon>
        <taxon>Calorimonas</taxon>
    </lineage>
</organism>
<keyword evidence="2" id="KW-0540">Nuclease</keyword>
<evidence type="ECO:0000313" key="5">
    <source>
        <dbReference type="EMBL" id="TZE81988.1"/>
    </source>
</evidence>
<dbReference type="InterPro" id="IPR011856">
    <property type="entry name" value="tRNA_endonuc-like_dom_sf"/>
</dbReference>
<dbReference type="Gene3D" id="3.40.1350.10">
    <property type="match status" value="1"/>
</dbReference>
<dbReference type="AlphaFoldDB" id="A0A5D8QFE6"/>
<keyword evidence="3" id="KW-0378">Hydrolase</keyword>
<dbReference type="EMBL" id="VTPS01000009">
    <property type="protein sequence ID" value="TZE81988.1"/>
    <property type="molecule type" value="Genomic_DNA"/>
</dbReference>
<gene>
    <name evidence="5" type="ORF">FWJ32_07065</name>
</gene>
<comment type="cofactor">
    <cofactor evidence="1">
        <name>Mg(2+)</name>
        <dbReference type="ChEBI" id="CHEBI:18420"/>
    </cofactor>
</comment>
<accession>A0A5D8QFE6</accession>
<evidence type="ECO:0000256" key="3">
    <source>
        <dbReference type="ARBA" id="ARBA00022801"/>
    </source>
</evidence>
<dbReference type="InterPro" id="IPR014883">
    <property type="entry name" value="VRR_NUC"/>
</dbReference>
<evidence type="ECO:0000313" key="6">
    <source>
        <dbReference type="Proteomes" id="UP000322976"/>
    </source>
</evidence>
<dbReference type="SMART" id="SM00990">
    <property type="entry name" value="VRR_NUC"/>
    <property type="match status" value="1"/>
</dbReference>
<dbReference type="GO" id="GO:0003676">
    <property type="term" value="F:nucleic acid binding"/>
    <property type="evidence" value="ECO:0007669"/>
    <property type="project" value="InterPro"/>
</dbReference>
<feature type="domain" description="VRR-NUC" evidence="4">
    <location>
        <begin position="1"/>
        <end position="81"/>
    </location>
</feature>
<evidence type="ECO:0000259" key="4">
    <source>
        <dbReference type="SMART" id="SM00990"/>
    </source>
</evidence>
<protein>
    <submittedName>
        <fullName evidence="5">VRR-NUC domain-containing protein</fullName>
    </submittedName>
</protein>
<reference evidence="5 6" key="1">
    <citation type="submission" date="2019-08" db="EMBL/GenBank/DDBJ databases">
        <title>Calorimonas adulescens gen. nov., sp. nov., an anaerobic thermophilic bacterium from Sakhalin hot spring.</title>
        <authorList>
            <person name="Khomyakova M.A."/>
            <person name="Merkel A.Y."/>
            <person name="Novikov A."/>
            <person name="Bonch-Osmolovskaya E.A."/>
            <person name="Slobodkin A.I."/>
        </authorList>
    </citation>
    <scope>NUCLEOTIDE SEQUENCE [LARGE SCALE GENOMIC DNA]</scope>
    <source>
        <strain evidence="5 6">A05MB</strain>
    </source>
</reference>
<dbReference type="RefSeq" id="WP_149545262.1">
    <property type="nucleotide sequence ID" value="NZ_VTPS01000009.1"/>
</dbReference>
<dbReference type="Pfam" id="PF08774">
    <property type="entry name" value="VRR_NUC"/>
    <property type="match status" value="1"/>
</dbReference>
<dbReference type="Proteomes" id="UP000322976">
    <property type="component" value="Unassembled WGS sequence"/>
</dbReference>
<evidence type="ECO:0000256" key="1">
    <source>
        <dbReference type="ARBA" id="ARBA00001946"/>
    </source>
</evidence>
<evidence type="ECO:0000256" key="2">
    <source>
        <dbReference type="ARBA" id="ARBA00022722"/>
    </source>
</evidence>
<keyword evidence="6" id="KW-1185">Reference proteome</keyword>
<sequence>MREKDIEQYLRNKVREFGGRAYKFISPGSAGVPDRLVLFPGGRMAFVELKAPGEKSTPLQKAQQEKIRALGFPVYVIDSKEKVDAFIYQHAGVVVK</sequence>
<dbReference type="GO" id="GO:0004518">
    <property type="term" value="F:nuclease activity"/>
    <property type="evidence" value="ECO:0007669"/>
    <property type="project" value="UniProtKB-KW"/>
</dbReference>
<proteinExistence type="predicted"/>